<dbReference type="SUPFAM" id="SSF52141">
    <property type="entry name" value="Uracil-DNA glycosylase-like"/>
    <property type="match status" value="1"/>
</dbReference>
<dbReference type="Proteomes" id="UP000217083">
    <property type="component" value="Unassembled WGS sequence"/>
</dbReference>
<organism evidence="1 2">
    <name type="scientific">Lottiidibacillus patelloidae</name>
    <dbReference type="NCBI Taxonomy" id="2670334"/>
    <lineage>
        <taxon>Bacteria</taxon>
        <taxon>Bacillati</taxon>
        <taxon>Bacillota</taxon>
        <taxon>Bacilli</taxon>
        <taxon>Bacillales</taxon>
        <taxon>Bacillaceae</taxon>
        <taxon>Lottiidibacillus</taxon>
    </lineage>
</organism>
<dbReference type="EMBL" id="NPIA01000003">
    <property type="protein sequence ID" value="OZM57185.1"/>
    <property type="molecule type" value="Genomic_DNA"/>
</dbReference>
<keyword evidence="2" id="KW-1185">Reference proteome</keyword>
<accession>A0A263BU24</accession>
<dbReference type="RefSeq" id="WP_094923626.1">
    <property type="nucleotide sequence ID" value="NZ_NPIA01000003.1"/>
</dbReference>
<gene>
    <name evidence="1" type="ORF">CIB95_06880</name>
</gene>
<evidence type="ECO:0000313" key="1">
    <source>
        <dbReference type="EMBL" id="OZM57185.1"/>
    </source>
</evidence>
<reference evidence="2" key="1">
    <citation type="submission" date="2017-08" db="EMBL/GenBank/DDBJ databases">
        <authorList>
            <person name="Huang Z."/>
        </authorList>
    </citation>
    <scope>NUCLEOTIDE SEQUENCE [LARGE SCALE GENOMIC DNA]</scope>
    <source>
        <strain evidence="2">SA5d-4</strain>
    </source>
</reference>
<comment type="caution">
    <text evidence="1">The sequence shown here is derived from an EMBL/GenBank/DDBJ whole genome shotgun (WGS) entry which is preliminary data.</text>
</comment>
<dbReference type="AlphaFoldDB" id="A0A263BU24"/>
<dbReference type="InterPro" id="IPR036895">
    <property type="entry name" value="Uracil-DNA_glycosylase-like_sf"/>
</dbReference>
<evidence type="ECO:0008006" key="3">
    <source>
        <dbReference type="Google" id="ProtNLM"/>
    </source>
</evidence>
<sequence length="221" mass="25732">MEGNNIELNIIKSILTDFQMHESEDKVLNFYGGDRISIQLYNLYKYLRKMNSYEPSILILGEHPHFAREARTGIPFTSEHVIVKMNDRHGVLEKDVYKLIGIRKDSFSALLWGQINKMSNPPLLWNLFPFYPHQENSPSNHRSLTIQEMEWGNQLLLKILEAYPSITKVFVIGNKLKYDHLNFPVDVDYLSPLEMGNPHAFVEDFNELLKISQPIKISNKV</sequence>
<name>A0A263BU24_9BACI</name>
<reference evidence="1 2" key="2">
    <citation type="submission" date="2017-09" db="EMBL/GenBank/DDBJ databases">
        <title>Bacillus patelloidae sp. nov., isolated from the intestinal tract of a marine limpet.</title>
        <authorList>
            <person name="Liu R."/>
            <person name="Dong C."/>
            <person name="Shao Z."/>
        </authorList>
    </citation>
    <scope>NUCLEOTIDE SEQUENCE [LARGE SCALE GENOMIC DNA]</scope>
    <source>
        <strain evidence="1 2">SA5d-4</strain>
    </source>
</reference>
<protein>
    <recommendedName>
        <fullName evidence="3">Uracil-DNA glycosylase-like domain-containing protein</fullName>
    </recommendedName>
</protein>
<evidence type="ECO:0000313" key="2">
    <source>
        <dbReference type="Proteomes" id="UP000217083"/>
    </source>
</evidence>
<proteinExistence type="predicted"/>